<reference evidence="1" key="1">
    <citation type="journal article" date="2023" name="Science">
        <title>Genome structures resolve the early diversification of teleost fishes.</title>
        <authorList>
            <person name="Parey E."/>
            <person name="Louis A."/>
            <person name="Montfort J."/>
            <person name="Bouchez O."/>
            <person name="Roques C."/>
            <person name="Iampietro C."/>
            <person name="Lluch J."/>
            <person name="Castinel A."/>
            <person name="Donnadieu C."/>
            <person name="Desvignes T."/>
            <person name="Floi Bucao C."/>
            <person name="Jouanno E."/>
            <person name="Wen M."/>
            <person name="Mejri S."/>
            <person name="Dirks R."/>
            <person name="Jansen H."/>
            <person name="Henkel C."/>
            <person name="Chen W.J."/>
            <person name="Zahm M."/>
            <person name="Cabau C."/>
            <person name="Klopp C."/>
            <person name="Thompson A.W."/>
            <person name="Robinson-Rechavi M."/>
            <person name="Braasch I."/>
            <person name="Lecointre G."/>
            <person name="Bobe J."/>
            <person name="Postlethwait J.H."/>
            <person name="Berthelot C."/>
            <person name="Roest Crollius H."/>
            <person name="Guiguen Y."/>
        </authorList>
    </citation>
    <scope>NUCLEOTIDE SEQUENCE</scope>
    <source>
        <strain evidence="1">NC1722</strain>
    </source>
</reference>
<gene>
    <name evidence="1" type="ORF">AAFF_G00434560</name>
</gene>
<dbReference type="Proteomes" id="UP001221898">
    <property type="component" value="Unassembled WGS sequence"/>
</dbReference>
<sequence>MCGAFGTPPSALGLCIPGGHAGDIFLLQEVHLRDVEDAAALSRCRTRPMLASRGVIPGAASRLDYIFVGGGKVA</sequence>
<protein>
    <submittedName>
        <fullName evidence="1">Uncharacterized protein</fullName>
    </submittedName>
</protein>
<keyword evidence="2" id="KW-1185">Reference proteome</keyword>
<organism evidence="1 2">
    <name type="scientific">Aldrovandia affinis</name>
    <dbReference type="NCBI Taxonomy" id="143900"/>
    <lineage>
        <taxon>Eukaryota</taxon>
        <taxon>Metazoa</taxon>
        <taxon>Chordata</taxon>
        <taxon>Craniata</taxon>
        <taxon>Vertebrata</taxon>
        <taxon>Euteleostomi</taxon>
        <taxon>Actinopterygii</taxon>
        <taxon>Neopterygii</taxon>
        <taxon>Teleostei</taxon>
        <taxon>Notacanthiformes</taxon>
        <taxon>Halosauridae</taxon>
        <taxon>Aldrovandia</taxon>
    </lineage>
</organism>
<accession>A0AAD7WI35</accession>
<evidence type="ECO:0000313" key="1">
    <source>
        <dbReference type="EMBL" id="KAJ8397767.1"/>
    </source>
</evidence>
<comment type="caution">
    <text evidence="1">The sequence shown here is derived from an EMBL/GenBank/DDBJ whole genome shotgun (WGS) entry which is preliminary data.</text>
</comment>
<proteinExistence type="predicted"/>
<name>A0AAD7WI35_9TELE</name>
<dbReference type="AlphaFoldDB" id="A0AAD7WI35"/>
<dbReference type="EMBL" id="JAINUG010000095">
    <property type="protein sequence ID" value="KAJ8397767.1"/>
    <property type="molecule type" value="Genomic_DNA"/>
</dbReference>
<evidence type="ECO:0000313" key="2">
    <source>
        <dbReference type="Proteomes" id="UP001221898"/>
    </source>
</evidence>